<reference evidence="8 9" key="1">
    <citation type="submission" date="2019-09" db="EMBL/GenBank/DDBJ databases">
        <authorList>
            <person name="Chandra G."/>
            <person name="Truman W A."/>
        </authorList>
    </citation>
    <scope>NUCLEOTIDE SEQUENCE [LARGE SCALE GENOMIC DNA]</scope>
    <source>
        <strain evidence="8">PS645</strain>
    </source>
</reference>
<comment type="subcellular location">
    <subcellularLocation>
        <location evidence="1">Membrane</location>
        <topology evidence="1">Multi-pass membrane protein</topology>
    </subcellularLocation>
</comment>
<evidence type="ECO:0000259" key="7">
    <source>
        <dbReference type="Pfam" id="PF04138"/>
    </source>
</evidence>
<dbReference type="PANTHER" id="PTHR38459:SF1">
    <property type="entry name" value="PROPHAGE BACTOPRENOL-LINKED GLUCOSE TRANSLOCASE HOMOLOG"/>
    <property type="match status" value="1"/>
</dbReference>
<accession>A0A5E6VDY2</accession>
<proteinExistence type="inferred from homology"/>
<dbReference type="GO" id="GO:0000271">
    <property type="term" value="P:polysaccharide biosynthetic process"/>
    <property type="evidence" value="ECO:0007669"/>
    <property type="project" value="InterPro"/>
</dbReference>
<keyword evidence="4 6" id="KW-1133">Transmembrane helix</keyword>
<feature type="transmembrane region" description="Helical" evidence="6">
    <location>
        <begin position="89"/>
        <end position="109"/>
    </location>
</feature>
<feature type="transmembrane region" description="Helical" evidence="6">
    <location>
        <begin position="59"/>
        <end position="83"/>
    </location>
</feature>
<feature type="domain" description="GtrA/DPMS transmembrane" evidence="7">
    <location>
        <begin position="4"/>
        <end position="113"/>
    </location>
</feature>
<dbReference type="Pfam" id="PF04138">
    <property type="entry name" value="GtrA_DPMS_TM"/>
    <property type="match status" value="1"/>
</dbReference>
<keyword evidence="5 6" id="KW-0472">Membrane</keyword>
<protein>
    <recommendedName>
        <fullName evidence="7">GtrA/DPMS transmembrane domain-containing protein</fullName>
    </recommendedName>
</protein>
<evidence type="ECO:0000256" key="3">
    <source>
        <dbReference type="ARBA" id="ARBA00022692"/>
    </source>
</evidence>
<evidence type="ECO:0000256" key="6">
    <source>
        <dbReference type="SAM" id="Phobius"/>
    </source>
</evidence>
<evidence type="ECO:0000313" key="8">
    <source>
        <dbReference type="EMBL" id="VVN15985.1"/>
    </source>
</evidence>
<gene>
    <name evidence="8" type="ORF">PS645_04047</name>
</gene>
<evidence type="ECO:0000256" key="4">
    <source>
        <dbReference type="ARBA" id="ARBA00022989"/>
    </source>
</evidence>
<evidence type="ECO:0000256" key="2">
    <source>
        <dbReference type="ARBA" id="ARBA00009399"/>
    </source>
</evidence>
<dbReference type="OrthoDB" id="2666802at2"/>
<feature type="transmembrane region" description="Helical" evidence="6">
    <location>
        <begin position="29"/>
        <end position="47"/>
    </location>
</feature>
<dbReference type="PANTHER" id="PTHR38459">
    <property type="entry name" value="PROPHAGE BACTOPRENOL-LINKED GLUCOSE TRANSLOCASE HOMOLOG"/>
    <property type="match status" value="1"/>
</dbReference>
<sequence length="118" mass="13697">MFGRFILSGAFNTSVTYLLYLFLLHCFSYQISYTISYTLGVVLAYYLNRALVFKSHRGLRSILLFPLIYIVQYMLTGSLLWILVDQLRISERLALLVGIVLMVPVNYLLSKKIFSRNI</sequence>
<evidence type="ECO:0000256" key="5">
    <source>
        <dbReference type="ARBA" id="ARBA00023136"/>
    </source>
</evidence>
<dbReference type="AlphaFoldDB" id="A0A5E6VDY2"/>
<feature type="transmembrane region" description="Helical" evidence="6">
    <location>
        <begin position="5"/>
        <end position="23"/>
    </location>
</feature>
<dbReference type="EMBL" id="CABVGX010000037">
    <property type="protein sequence ID" value="VVN15985.1"/>
    <property type="molecule type" value="Genomic_DNA"/>
</dbReference>
<dbReference type="InterPro" id="IPR051401">
    <property type="entry name" value="GtrA_CellWall_Glycosyl"/>
</dbReference>
<comment type="similarity">
    <text evidence="2">Belongs to the GtrA family.</text>
</comment>
<organism evidence="8 9">
    <name type="scientific">Pseudomonas fluorescens</name>
    <dbReference type="NCBI Taxonomy" id="294"/>
    <lineage>
        <taxon>Bacteria</taxon>
        <taxon>Pseudomonadati</taxon>
        <taxon>Pseudomonadota</taxon>
        <taxon>Gammaproteobacteria</taxon>
        <taxon>Pseudomonadales</taxon>
        <taxon>Pseudomonadaceae</taxon>
        <taxon>Pseudomonas</taxon>
    </lineage>
</organism>
<evidence type="ECO:0000313" key="9">
    <source>
        <dbReference type="Proteomes" id="UP000325607"/>
    </source>
</evidence>
<dbReference type="GO" id="GO:0005886">
    <property type="term" value="C:plasma membrane"/>
    <property type="evidence" value="ECO:0007669"/>
    <property type="project" value="TreeGrafter"/>
</dbReference>
<dbReference type="Proteomes" id="UP000325607">
    <property type="component" value="Unassembled WGS sequence"/>
</dbReference>
<name>A0A5E6VDY2_PSEFL</name>
<dbReference type="InterPro" id="IPR007267">
    <property type="entry name" value="GtrA_DPMS_TM"/>
</dbReference>
<evidence type="ECO:0000256" key="1">
    <source>
        <dbReference type="ARBA" id="ARBA00004141"/>
    </source>
</evidence>
<keyword evidence="3 6" id="KW-0812">Transmembrane</keyword>